<comment type="caution">
    <text evidence="4">The sequence shown here is derived from an EMBL/GenBank/DDBJ whole genome shotgun (WGS) entry which is preliminary data.</text>
</comment>
<feature type="transmembrane region" description="Helical" evidence="2">
    <location>
        <begin position="43"/>
        <end position="66"/>
    </location>
</feature>
<evidence type="ECO:0000259" key="3">
    <source>
        <dbReference type="Pfam" id="PF02517"/>
    </source>
</evidence>
<dbReference type="PANTHER" id="PTHR36435:SF1">
    <property type="entry name" value="CAAX AMINO TERMINAL PROTEASE FAMILY PROTEIN"/>
    <property type="match status" value="1"/>
</dbReference>
<name>A0A1Z5IT04_9LACO</name>
<feature type="transmembrane region" description="Helical" evidence="2">
    <location>
        <begin position="230"/>
        <end position="249"/>
    </location>
</feature>
<dbReference type="InterPro" id="IPR003675">
    <property type="entry name" value="Rce1/LyrA-like_dom"/>
</dbReference>
<dbReference type="GO" id="GO:0004175">
    <property type="term" value="F:endopeptidase activity"/>
    <property type="evidence" value="ECO:0007669"/>
    <property type="project" value="UniProtKB-ARBA"/>
</dbReference>
<keyword evidence="2" id="KW-1133">Transmembrane helix</keyword>
<evidence type="ECO:0000313" key="5">
    <source>
        <dbReference type="Proteomes" id="UP000198414"/>
    </source>
</evidence>
<protein>
    <submittedName>
        <fullName evidence="4">Membrane protein</fullName>
    </submittedName>
</protein>
<proteinExistence type="inferred from homology"/>
<dbReference type="GO" id="GO:0080120">
    <property type="term" value="P:CAAX-box protein maturation"/>
    <property type="evidence" value="ECO:0007669"/>
    <property type="project" value="UniProtKB-ARBA"/>
</dbReference>
<feature type="transmembrane region" description="Helical" evidence="2">
    <location>
        <begin position="151"/>
        <end position="172"/>
    </location>
</feature>
<dbReference type="PANTHER" id="PTHR36435">
    <property type="entry name" value="SLR1288 PROTEIN"/>
    <property type="match status" value="1"/>
</dbReference>
<evidence type="ECO:0000256" key="1">
    <source>
        <dbReference type="ARBA" id="ARBA00009067"/>
    </source>
</evidence>
<feature type="transmembrane region" description="Helical" evidence="2">
    <location>
        <begin position="184"/>
        <end position="210"/>
    </location>
</feature>
<dbReference type="InterPro" id="IPR052710">
    <property type="entry name" value="CAAX_protease"/>
</dbReference>
<accession>A0A1Z5IT04</accession>
<dbReference type="AlphaFoldDB" id="A0A1Z5IT04"/>
<feature type="transmembrane region" description="Helical" evidence="2">
    <location>
        <begin position="86"/>
        <end position="106"/>
    </location>
</feature>
<evidence type="ECO:0000313" key="4">
    <source>
        <dbReference type="EMBL" id="GAX04907.1"/>
    </source>
</evidence>
<comment type="similarity">
    <text evidence="1">Belongs to the UPF0177 family.</text>
</comment>
<dbReference type="EMBL" id="BCMI01000001">
    <property type="protein sequence ID" value="GAX04907.1"/>
    <property type="molecule type" value="Genomic_DNA"/>
</dbReference>
<keyword evidence="2" id="KW-0472">Membrane</keyword>
<dbReference type="OrthoDB" id="2237653at2"/>
<evidence type="ECO:0000256" key="2">
    <source>
        <dbReference type="SAM" id="Phobius"/>
    </source>
</evidence>
<organism evidence="4 5">
    <name type="scientific">Secundilactobacillus pentosiphilus</name>
    <dbReference type="NCBI Taxonomy" id="1714682"/>
    <lineage>
        <taxon>Bacteria</taxon>
        <taxon>Bacillati</taxon>
        <taxon>Bacillota</taxon>
        <taxon>Bacilli</taxon>
        <taxon>Lactobacillales</taxon>
        <taxon>Lactobacillaceae</taxon>
        <taxon>Secundilactobacillus</taxon>
    </lineage>
</organism>
<feature type="transmembrane region" description="Helical" evidence="2">
    <location>
        <begin position="12"/>
        <end position="31"/>
    </location>
</feature>
<dbReference type="Proteomes" id="UP000198414">
    <property type="component" value="Unassembled WGS sequence"/>
</dbReference>
<sequence length="265" mass="29257">MYKLKVAGDQRWKLVAIVGSLVIFFGVSNSLRQSVTMTDHGIVTLTYAASRLILALVLGLAMAYFFKKVRITSPGSIGYQRPIRTWLALILFFFISLLLVKLGVIFSMGFQPAQLFNIALIALSAGIFEETLCRGLLFSFFLGIFQSKNQSLLWTAVSSSLVFGLLHLSHLFNGQSVQTTMQQVFYAFVIGMAFSAIRISTNGIWVGLVIHSLIDFDPTITAQMQGNGNWAAAVIVFTPLLLISLVYLVKANTLIDHRPVLKLGQ</sequence>
<gene>
    <name evidence="4" type="ORF">IWT25_00201</name>
</gene>
<dbReference type="RefSeq" id="WP_089120326.1">
    <property type="nucleotide sequence ID" value="NZ_BCMI01000001.1"/>
</dbReference>
<keyword evidence="2" id="KW-0812">Transmembrane</keyword>
<feature type="domain" description="CAAX prenyl protease 2/Lysostaphin resistance protein A-like" evidence="3">
    <location>
        <begin position="113"/>
        <end position="216"/>
    </location>
</feature>
<reference evidence="4 5" key="1">
    <citation type="submission" date="2015-11" db="EMBL/GenBank/DDBJ databases">
        <title>Draft genome sequences of new species of the genus Lactobacillus isolated from orchardgrass silage.</title>
        <authorList>
            <person name="Tohno M."/>
            <person name="Tanizawa Y."/>
            <person name="Arita M."/>
        </authorList>
    </citation>
    <scope>NUCLEOTIDE SEQUENCE [LARGE SCALE GENOMIC DNA]</scope>
    <source>
        <strain evidence="4 5">IWT25</strain>
    </source>
</reference>
<dbReference type="Pfam" id="PF02517">
    <property type="entry name" value="Rce1-like"/>
    <property type="match status" value="1"/>
</dbReference>